<organism evidence="1">
    <name type="scientific">Aphanomyces invadans</name>
    <dbReference type="NCBI Taxonomy" id="157072"/>
    <lineage>
        <taxon>Eukaryota</taxon>
        <taxon>Sar</taxon>
        <taxon>Stramenopiles</taxon>
        <taxon>Oomycota</taxon>
        <taxon>Saprolegniomycetes</taxon>
        <taxon>Saprolegniales</taxon>
        <taxon>Verrucalvaceae</taxon>
        <taxon>Aphanomyces</taxon>
    </lineage>
</organism>
<dbReference type="RefSeq" id="XP_008871992.1">
    <property type="nucleotide sequence ID" value="XM_008873770.1"/>
</dbReference>
<gene>
    <name evidence="1" type="ORF">H310_08128</name>
</gene>
<dbReference type="GeneID" id="20085178"/>
<sequence>MGHNGMLSVADSPWLASAMAQSYRDGPLTAISLVAMAAAIINDVPAISSDRHVICISHHPPCSVWPSPSRLCSCRLCLGNSYVKGASRSKFKWVRRVPATWPTS</sequence>
<dbReference type="AlphaFoldDB" id="A0A024U0P2"/>
<name>A0A024U0P2_9STRA</name>
<dbReference type="EMBL" id="KI913967">
    <property type="protein sequence ID" value="ETV99436.1"/>
    <property type="molecule type" value="Genomic_DNA"/>
</dbReference>
<accession>A0A024U0P2</accession>
<evidence type="ECO:0000313" key="1">
    <source>
        <dbReference type="EMBL" id="ETV99436.1"/>
    </source>
</evidence>
<reference evidence="1" key="1">
    <citation type="submission" date="2013-12" db="EMBL/GenBank/DDBJ databases">
        <title>The Genome Sequence of Aphanomyces invadans NJM9701.</title>
        <authorList>
            <consortium name="The Broad Institute Genomics Platform"/>
            <person name="Russ C."/>
            <person name="Tyler B."/>
            <person name="van West P."/>
            <person name="Dieguez-Uribeondo J."/>
            <person name="Young S.K."/>
            <person name="Zeng Q."/>
            <person name="Gargeya S."/>
            <person name="Fitzgerald M."/>
            <person name="Abouelleil A."/>
            <person name="Alvarado L."/>
            <person name="Chapman S.B."/>
            <person name="Gainer-Dewar J."/>
            <person name="Goldberg J."/>
            <person name="Griggs A."/>
            <person name="Gujja S."/>
            <person name="Hansen M."/>
            <person name="Howarth C."/>
            <person name="Imamovic A."/>
            <person name="Ireland A."/>
            <person name="Larimer J."/>
            <person name="McCowan C."/>
            <person name="Murphy C."/>
            <person name="Pearson M."/>
            <person name="Poon T.W."/>
            <person name="Priest M."/>
            <person name="Roberts A."/>
            <person name="Saif S."/>
            <person name="Shea T."/>
            <person name="Sykes S."/>
            <person name="Wortman J."/>
            <person name="Nusbaum C."/>
            <person name="Birren B."/>
        </authorList>
    </citation>
    <scope>NUCLEOTIDE SEQUENCE [LARGE SCALE GENOMIC DNA]</scope>
    <source>
        <strain evidence="1">NJM9701</strain>
    </source>
</reference>
<dbReference type="VEuPathDB" id="FungiDB:H310_08128"/>
<protein>
    <submittedName>
        <fullName evidence="1">Uncharacterized protein</fullName>
    </submittedName>
</protein>
<proteinExistence type="predicted"/>